<feature type="chain" id="PRO_5044131599" description="MICOS complex subunit MIC13" evidence="2">
    <location>
        <begin position="20"/>
        <end position="107"/>
    </location>
</feature>
<dbReference type="Pfam" id="PF15884">
    <property type="entry name" value="QIL1"/>
    <property type="match status" value="1"/>
</dbReference>
<dbReference type="EMBL" id="CAJFDH010000001">
    <property type="protein sequence ID" value="CAD5206540.1"/>
    <property type="molecule type" value="Genomic_DNA"/>
</dbReference>
<keyword evidence="1" id="KW-0472">Membrane</keyword>
<dbReference type="Proteomes" id="UP000614601">
    <property type="component" value="Unassembled WGS sequence"/>
</dbReference>
<dbReference type="Proteomes" id="UP000783686">
    <property type="component" value="Unassembled WGS sequence"/>
</dbReference>
<dbReference type="InterPro" id="IPR026769">
    <property type="entry name" value="Mic13"/>
</dbReference>
<evidence type="ECO:0000313" key="4">
    <source>
        <dbReference type="Proteomes" id="UP000614601"/>
    </source>
</evidence>
<evidence type="ECO:0000256" key="1">
    <source>
        <dbReference type="RuleBase" id="RU363009"/>
    </source>
</evidence>
<keyword evidence="2" id="KW-0732">Signal</keyword>
<organism evidence="3 4">
    <name type="scientific">Bursaphelenchus okinawaensis</name>
    <dbReference type="NCBI Taxonomy" id="465554"/>
    <lineage>
        <taxon>Eukaryota</taxon>
        <taxon>Metazoa</taxon>
        <taxon>Ecdysozoa</taxon>
        <taxon>Nematoda</taxon>
        <taxon>Chromadorea</taxon>
        <taxon>Rhabditida</taxon>
        <taxon>Tylenchina</taxon>
        <taxon>Tylenchomorpha</taxon>
        <taxon>Aphelenchoidea</taxon>
        <taxon>Aphelenchoididae</taxon>
        <taxon>Bursaphelenchus</taxon>
    </lineage>
</organism>
<evidence type="ECO:0000256" key="2">
    <source>
        <dbReference type="SAM" id="SignalP"/>
    </source>
</evidence>
<proteinExistence type="inferred from homology"/>
<feature type="signal peptide" evidence="2">
    <location>
        <begin position="1"/>
        <end position="19"/>
    </location>
</feature>
<keyword evidence="1" id="KW-0999">Mitochondrion inner membrane</keyword>
<dbReference type="AlphaFoldDB" id="A0A811JTH0"/>
<protein>
    <recommendedName>
        <fullName evidence="1">MICOS complex subunit MIC13</fullName>
    </recommendedName>
</protein>
<comment type="function">
    <text evidence="1">Component of the MICOS complex, a large protein complex of the mitochondrial inner membrane that plays crucial roles in the maintenance of crista junctions, inner membrane architecture, and formation of contact sites to the outer membrane.</text>
</comment>
<name>A0A811JTH0_9BILA</name>
<accession>A0A811JTH0</accession>
<comment type="caution">
    <text evidence="3">The sequence shown here is derived from an EMBL/GenBank/DDBJ whole genome shotgun (WGS) entry which is preliminary data.</text>
</comment>
<dbReference type="EMBL" id="CAJFCW020000001">
    <property type="protein sequence ID" value="CAG9082185.1"/>
    <property type="molecule type" value="Genomic_DNA"/>
</dbReference>
<keyword evidence="4" id="KW-1185">Reference proteome</keyword>
<comment type="similarity">
    <text evidence="1">Belongs to the MICOS complex subunit Mic13 family.</text>
</comment>
<dbReference type="GO" id="GO:0061617">
    <property type="term" value="C:MICOS complex"/>
    <property type="evidence" value="ECO:0007669"/>
    <property type="project" value="UniProtKB-UniRule"/>
</dbReference>
<gene>
    <name evidence="3" type="ORF">BOKJ2_LOCUS1224</name>
</gene>
<comment type="subcellular location">
    <subcellularLocation>
        <location evidence="1">Mitochondrion inner membrane</location>
        <topology evidence="1">Single-pass membrane protein</topology>
    </subcellularLocation>
</comment>
<comment type="subunit">
    <text evidence="1">Component of the mitochondrial contact site and cristae organizing system (MICOS) complex.</text>
</comment>
<evidence type="ECO:0000313" key="3">
    <source>
        <dbReference type="EMBL" id="CAD5206540.1"/>
    </source>
</evidence>
<sequence>MGFLSWLTKSGIRLAAVAGAVKISIDQNVWTLEPAVGETVYDNFTKNIVNGTVVYKEKLPSCEEVQSEVGSKWNKNVNCAFHYINNAPELIRVKSVEFYRSQIEPRL</sequence>
<reference evidence="3" key="1">
    <citation type="submission" date="2020-09" db="EMBL/GenBank/DDBJ databases">
        <authorList>
            <person name="Kikuchi T."/>
        </authorList>
    </citation>
    <scope>NUCLEOTIDE SEQUENCE</scope>
    <source>
        <strain evidence="3">SH1</strain>
    </source>
</reference>
<dbReference type="OrthoDB" id="5948578at2759"/>
<keyword evidence="1" id="KW-0496">Mitochondrion</keyword>